<evidence type="ECO:0000313" key="2">
    <source>
        <dbReference type="EMBL" id="ETJ29679.1"/>
    </source>
</evidence>
<dbReference type="Pfam" id="PF04851">
    <property type="entry name" value="ResIII"/>
    <property type="match status" value="1"/>
</dbReference>
<feature type="non-terminal residue" evidence="2">
    <location>
        <position position="72"/>
    </location>
</feature>
<proteinExistence type="predicted"/>
<dbReference type="AlphaFoldDB" id="W1XLH1"/>
<reference evidence="2" key="1">
    <citation type="submission" date="2013-12" db="EMBL/GenBank/DDBJ databases">
        <title>A Varibaculum cambriense genome reconstructed from a premature infant gut community with otherwise low bacterial novelty that shifts toward anaerobic metabolism during the third week of life.</title>
        <authorList>
            <person name="Brown C.T."/>
            <person name="Sharon I."/>
            <person name="Thomas B.C."/>
            <person name="Castelle C.J."/>
            <person name="Morowitz M.J."/>
            <person name="Banfield J.F."/>
        </authorList>
    </citation>
    <scope>NUCLEOTIDE SEQUENCE</scope>
</reference>
<dbReference type="InterPro" id="IPR027417">
    <property type="entry name" value="P-loop_NTPase"/>
</dbReference>
<protein>
    <submittedName>
        <fullName evidence="2">Crispr-associated helicase Cas3</fullName>
    </submittedName>
</protein>
<dbReference type="Gene3D" id="3.40.50.300">
    <property type="entry name" value="P-loop containing nucleotide triphosphate hydrolases"/>
    <property type="match status" value="1"/>
</dbReference>
<dbReference type="EMBL" id="AZMM01015796">
    <property type="protein sequence ID" value="ETJ29679.1"/>
    <property type="molecule type" value="Genomic_DNA"/>
</dbReference>
<organism evidence="2">
    <name type="scientific">human gut metagenome</name>
    <dbReference type="NCBI Taxonomy" id="408170"/>
    <lineage>
        <taxon>unclassified sequences</taxon>
        <taxon>metagenomes</taxon>
        <taxon>organismal metagenomes</taxon>
    </lineage>
</organism>
<gene>
    <name evidence="2" type="ORF">Q604_UNBC15796G0001</name>
</gene>
<comment type="caution">
    <text evidence="2">The sequence shown here is derived from an EMBL/GenBank/DDBJ whole genome shotgun (WGS) entry which is preliminary data.</text>
</comment>
<dbReference type="SUPFAM" id="SSF52540">
    <property type="entry name" value="P-loop containing nucleoside triphosphate hydrolases"/>
    <property type="match status" value="1"/>
</dbReference>
<dbReference type="GO" id="GO:0005524">
    <property type="term" value="F:ATP binding"/>
    <property type="evidence" value="ECO:0007669"/>
    <property type="project" value="InterPro"/>
</dbReference>
<accession>W1XLH1</accession>
<dbReference type="InterPro" id="IPR006935">
    <property type="entry name" value="Helicase/UvrB_N"/>
</dbReference>
<sequence>MFLDAERELLKNIDENVYFLEAPTGSGKSNTAFNLSFKLFEEDKNLKKIYYVYPFNTLVEQNLNILNKTFGN</sequence>
<dbReference type="GO" id="GO:0016787">
    <property type="term" value="F:hydrolase activity"/>
    <property type="evidence" value="ECO:0007669"/>
    <property type="project" value="InterPro"/>
</dbReference>
<name>W1XLH1_9ZZZZ</name>
<feature type="domain" description="Helicase/UvrB N-terminal" evidence="1">
    <location>
        <begin position="10"/>
        <end position="71"/>
    </location>
</feature>
<evidence type="ECO:0000259" key="1">
    <source>
        <dbReference type="Pfam" id="PF04851"/>
    </source>
</evidence>
<dbReference type="GO" id="GO:0003677">
    <property type="term" value="F:DNA binding"/>
    <property type="evidence" value="ECO:0007669"/>
    <property type="project" value="InterPro"/>
</dbReference>